<dbReference type="PROSITE" id="PS51836">
    <property type="entry name" value="DENN_FNIP12"/>
    <property type="match status" value="1"/>
</dbReference>
<dbReference type="InterPro" id="IPR037545">
    <property type="entry name" value="DENN_FNIP1/2"/>
</dbReference>
<feature type="region of interest" description="Disordered" evidence="4">
    <location>
        <begin position="895"/>
        <end position="926"/>
    </location>
</feature>
<feature type="coiled-coil region" evidence="3">
    <location>
        <begin position="427"/>
        <end position="454"/>
    </location>
</feature>
<feature type="compositionally biased region" description="Polar residues" evidence="4">
    <location>
        <begin position="273"/>
        <end position="283"/>
    </location>
</feature>
<dbReference type="EMBL" id="JAHLQT010031743">
    <property type="protein sequence ID" value="KAG7159993.1"/>
    <property type="molecule type" value="Genomic_DNA"/>
</dbReference>
<dbReference type="InterPro" id="IPR028086">
    <property type="entry name" value="FNIP_C_dom"/>
</dbReference>
<dbReference type="Pfam" id="PF14637">
    <property type="entry name" value="FNIP_M"/>
    <property type="match status" value="1"/>
</dbReference>
<dbReference type="InterPro" id="IPR028085">
    <property type="entry name" value="FNIP_mid_dom"/>
</dbReference>
<feature type="compositionally biased region" description="Polar residues" evidence="4">
    <location>
        <begin position="914"/>
        <end position="926"/>
    </location>
</feature>
<comment type="subcellular location">
    <subcellularLocation>
        <location evidence="1">Cytoplasm</location>
    </subcellularLocation>
</comment>
<dbReference type="Pfam" id="PF14636">
    <property type="entry name" value="FNIP_N"/>
    <property type="match status" value="1"/>
</dbReference>
<feature type="compositionally biased region" description="Polar residues" evidence="4">
    <location>
        <begin position="358"/>
        <end position="377"/>
    </location>
</feature>
<name>A0A8J5JPI2_HOMAM</name>
<dbReference type="InterPro" id="IPR028084">
    <property type="entry name" value="FNIP_N_dom"/>
</dbReference>
<feature type="region of interest" description="Disordered" evidence="4">
    <location>
        <begin position="621"/>
        <end position="643"/>
    </location>
</feature>
<dbReference type="PANTHER" id="PTHR21634:SF9">
    <property type="entry name" value="RE13835P"/>
    <property type="match status" value="1"/>
</dbReference>
<dbReference type="GO" id="GO:0042030">
    <property type="term" value="F:ATPase inhibitor activity"/>
    <property type="evidence" value="ECO:0007669"/>
    <property type="project" value="TreeGrafter"/>
</dbReference>
<evidence type="ECO:0000256" key="3">
    <source>
        <dbReference type="SAM" id="Coils"/>
    </source>
</evidence>
<organism evidence="6 7">
    <name type="scientific">Homarus americanus</name>
    <name type="common">American lobster</name>
    <dbReference type="NCBI Taxonomy" id="6706"/>
    <lineage>
        <taxon>Eukaryota</taxon>
        <taxon>Metazoa</taxon>
        <taxon>Ecdysozoa</taxon>
        <taxon>Arthropoda</taxon>
        <taxon>Crustacea</taxon>
        <taxon>Multicrustacea</taxon>
        <taxon>Malacostraca</taxon>
        <taxon>Eumalacostraca</taxon>
        <taxon>Eucarida</taxon>
        <taxon>Decapoda</taxon>
        <taxon>Pleocyemata</taxon>
        <taxon>Astacidea</taxon>
        <taxon>Nephropoidea</taxon>
        <taxon>Nephropidae</taxon>
        <taxon>Homarus</taxon>
    </lineage>
</organism>
<keyword evidence="7" id="KW-1185">Reference proteome</keyword>
<evidence type="ECO:0000256" key="1">
    <source>
        <dbReference type="ARBA" id="ARBA00004496"/>
    </source>
</evidence>
<evidence type="ECO:0000313" key="6">
    <source>
        <dbReference type="EMBL" id="KAG7159993.1"/>
    </source>
</evidence>
<keyword evidence="3" id="KW-0175">Coiled coil</keyword>
<accession>A0A8J5JPI2</accession>
<feature type="domain" description="UDENN FNIP1/2-type" evidence="5">
    <location>
        <begin position="112"/>
        <end position="1453"/>
    </location>
</feature>
<evidence type="ECO:0000313" key="7">
    <source>
        <dbReference type="Proteomes" id="UP000747542"/>
    </source>
</evidence>
<evidence type="ECO:0000256" key="4">
    <source>
        <dbReference type="SAM" id="MobiDB-lite"/>
    </source>
</evidence>
<dbReference type="Pfam" id="PF14638">
    <property type="entry name" value="FNIP_C"/>
    <property type="match status" value="1"/>
</dbReference>
<evidence type="ECO:0000256" key="2">
    <source>
        <dbReference type="ARBA" id="ARBA00022490"/>
    </source>
</evidence>
<feature type="region of interest" description="Disordered" evidence="4">
    <location>
        <begin position="267"/>
        <end position="377"/>
    </location>
</feature>
<reference evidence="6" key="1">
    <citation type="journal article" date="2021" name="Sci. Adv.">
        <title>The American lobster genome reveals insights on longevity, neural, and immune adaptations.</title>
        <authorList>
            <person name="Polinski J.M."/>
            <person name="Zimin A.V."/>
            <person name="Clark K.F."/>
            <person name="Kohn A.B."/>
            <person name="Sadowski N."/>
            <person name="Timp W."/>
            <person name="Ptitsyn A."/>
            <person name="Khanna P."/>
            <person name="Romanova D.Y."/>
            <person name="Williams P."/>
            <person name="Greenwood S.J."/>
            <person name="Moroz L.L."/>
            <person name="Walt D.R."/>
            <person name="Bodnar A.G."/>
        </authorList>
    </citation>
    <scope>NUCLEOTIDE SEQUENCE</scope>
    <source>
        <strain evidence="6">GMGI-L3</strain>
    </source>
</reference>
<protein>
    <submittedName>
        <fullName evidence="6">Folliculin-interacting protein 2-like</fullName>
    </submittedName>
</protein>
<dbReference type="GO" id="GO:0051087">
    <property type="term" value="F:protein-folding chaperone binding"/>
    <property type="evidence" value="ECO:0007669"/>
    <property type="project" value="TreeGrafter"/>
</dbReference>
<keyword evidence="2" id="KW-0963">Cytoplasm</keyword>
<dbReference type="GO" id="GO:0005737">
    <property type="term" value="C:cytoplasm"/>
    <property type="evidence" value="ECO:0007669"/>
    <property type="project" value="UniProtKB-SubCell"/>
</dbReference>
<feature type="compositionally biased region" description="Basic and acidic residues" evidence="4">
    <location>
        <begin position="676"/>
        <end position="694"/>
    </location>
</feature>
<dbReference type="Proteomes" id="UP000747542">
    <property type="component" value="Unassembled WGS sequence"/>
</dbReference>
<evidence type="ECO:0000259" key="5">
    <source>
        <dbReference type="PROSITE" id="PS51836"/>
    </source>
</evidence>
<proteinExistence type="predicted"/>
<gene>
    <name evidence="6" type="primary">FNIP2-L</name>
    <name evidence="6" type="ORF">Hamer_G017436</name>
</gene>
<feature type="region of interest" description="Disordered" evidence="4">
    <location>
        <begin position="658"/>
        <end position="751"/>
    </location>
</feature>
<sequence length="1466" mass="159487">MCQNCWCVTTMSNGGDVLLPLVTRLRQLYRECCFNRNGKRKAMDNRGRKADICPSSNGLVKYLPLYTPVQLSEEGINKCGCDNSGNNIPENSFTPCSSSQNQSGGGAPPFHLQRDGIRVLLFRECDTRGRKLLYDSKTVVQVPISDSSSVVPSCKTLFKTSWSSGSSVSSVNSAAAPHVSQVINNTNSSINVKSTAPSSSSFKSDIFAEISGGYGYQYRQQENDTKLLGEMVFGAVALAYRGSCSKLHLLHNPHRILLSRTAPAPHSYLRPSGASSDQGIEDTSFSSSISSWSEATSRTDSLEAPWGPGGCGGGSTWAMEMPHMLSTSNSEGDSGFGGPPSPYSSTCGSFLSPPSIPNTPQGTPSSRQGSGSSLKHSGSFNSLQRRFLRNVNTSLEALGREGEIQEEGTASLSQPARRVTKLGFAVIIQLGNNLSELESVIEALMNKLQSSLDVAYLNRQSFVSTTHQAVTQLQQDIIDLVSGPRLCRPVWLGLLGKPSTSDRQTLCSTFVDTLASVLTTFDTKQTNFFVSKLLTAVLTHHLGWVSTVAPGDHVVERLNESHPYNAIWAQLCELNGAVGYPPRAARTLLVGSNASLLARLLTILSYVIRCSQVVEQDIQSHHMGSNTSPEQQQQQQRPCFSRTSSVASIVTIVEGGRRDSQKDCVRDAQQPQTRQLQRESSIRRSWRTNRDGRNSRLLPTESRGDGTAEMTMRTASHTQAEEPQRGSACEPDPAAVGQQPHKKETDQSSKWMLNDDEEIVIRDVKYIESVSRNKNNKNQQSFENKGNDFLSPDEATLLTLSHDVGRTLTSSKTSTNLASLVSDNGSDSNLYFSNSSGSDSTIIKNVKVTPERLYPTLHELDDHRETFGPVILEPEIIAEKVHKLFRVSKCSGSQKKDQSVSQEADQLRTKVSLDKSQPVSSVNSLPRTKKSQALGYGFHCSDVGLNHSTEMDFVDNDQNGSSNSVKFYGTRTSEKISLDEVTVPATDIHPEIEVGGKVLYLLEERDVHDGVKDSMEMTPKVNLPVKCEAAFPHVSKNSNVATAIGFEGIVAAGKEKNYFGVSKVAGVCCLPSPLDTRKIVRTRNVGRDSARDLTKLEREMVIYPSLSDFKQDPKLGESNTITNMKVVTKTHRRHHSDPTNGVFASKVLYHQKAEPLKGVVEEQAADHKEPATVKKSLKPIDSERKHDIQKPLPEAVKGESCICSRQQSHSTCGSMCADSFDSSLKKDSTSEVLKEVNVACVTEQSTNIQMPRCACVTHNSAPGGSPSGSSSVMCLAGSLLGGVMDHYSSVFVVHATTQTLHWEDALRQDLSAAAQRSTLDQQVAEAVAVVADTDTWEVQVMSSHSYVVERSGSSGQVGLRVGMSPLVSAITDSLLDLTRLDVDPQFIMQHLEERLCELYLKSQLLAEYLLGGAGVSLAGSEAGLGPYHLPELTRALGLDLNDLPLLLAVASTHTPALTRMFGLTIR</sequence>
<comment type="caution">
    <text evidence="6">The sequence shown here is derived from an EMBL/GenBank/DDBJ whole genome shotgun (WGS) entry which is preliminary data.</text>
</comment>
<dbReference type="PANTHER" id="PTHR21634">
    <property type="entry name" value="RE13835P"/>
    <property type="match status" value="1"/>
</dbReference>
<feature type="compositionally biased region" description="Low complexity" evidence="4">
    <location>
        <begin position="284"/>
        <end position="296"/>
    </location>
</feature>